<protein>
    <submittedName>
        <fullName evidence="2">Uncharacterized protein</fullName>
    </submittedName>
</protein>
<name>A0A839JYM0_9FIRM</name>
<proteinExistence type="predicted"/>
<gene>
    <name evidence="2" type="ORF">H0486_04240</name>
</gene>
<evidence type="ECO:0000313" key="2">
    <source>
        <dbReference type="EMBL" id="MBB2182082.1"/>
    </source>
</evidence>
<evidence type="ECO:0000256" key="1">
    <source>
        <dbReference type="SAM" id="MobiDB-lite"/>
    </source>
</evidence>
<reference evidence="2 3" key="1">
    <citation type="submission" date="2020-07" db="EMBL/GenBank/DDBJ databases">
        <title>Characterization and genome sequencing of isolate MD1, a novel member within the family Lachnospiraceae.</title>
        <authorList>
            <person name="Rettenmaier R."/>
            <person name="Di Bello L."/>
            <person name="Zinser C."/>
            <person name="Scheitz K."/>
            <person name="Liebl W."/>
            <person name="Zverlov V."/>
        </authorList>
    </citation>
    <scope>NUCLEOTIDE SEQUENCE [LARGE SCALE GENOMIC DNA]</scope>
    <source>
        <strain evidence="2 3">MD1</strain>
    </source>
</reference>
<keyword evidence="3" id="KW-1185">Reference proteome</keyword>
<dbReference type="RefSeq" id="WP_228351815.1">
    <property type="nucleotide sequence ID" value="NZ_JACEGA010000001.1"/>
</dbReference>
<dbReference type="EMBL" id="JACEGA010000001">
    <property type="protein sequence ID" value="MBB2182082.1"/>
    <property type="molecule type" value="Genomic_DNA"/>
</dbReference>
<dbReference type="Proteomes" id="UP000574276">
    <property type="component" value="Unassembled WGS sequence"/>
</dbReference>
<dbReference type="AlphaFoldDB" id="A0A839JYM0"/>
<sequence>MKLLLITKSKNRPVDDPWSWLKGVIINSQVIEFKGNIFVWLYELYPLLADKIYEYEEDVELILEMYQRFRMTVPKVYYEDQFRSPQKENEKKDIEKKDHEKKENGEEKSIDSLYEKYIKQTPDIPLSNLNNHTDYTTHNDFNGYDDHGDHSLDIHGDYGRDYDDHMDSSKFIHGDYIGWNNRHDDGYQDYDDQSHVDETHSDSYNEYDDHQHRDYFYTDYNEHTDINK</sequence>
<accession>A0A839JYM0</accession>
<feature type="region of interest" description="Disordered" evidence="1">
    <location>
        <begin position="87"/>
        <end position="108"/>
    </location>
</feature>
<evidence type="ECO:0000313" key="3">
    <source>
        <dbReference type="Proteomes" id="UP000574276"/>
    </source>
</evidence>
<comment type="caution">
    <text evidence="2">The sequence shown here is derived from an EMBL/GenBank/DDBJ whole genome shotgun (WGS) entry which is preliminary data.</text>
</comment>
<organism evidence="2 3">
    <name type="scientific">Variimorphobacter saccharofermentans</name>
    <dbReference type="NCBI Taxonomy" id="2755051"/>
    <lineage>
        <taxon>Bacteria</taxon>
        <taxon>Bacillati</taxon>
        <taxon>Bacillota</taxon>
        <taxon>Clostridia</taxon>
        <taxon>Lachnospirales</taxon>
        <taxon>Lachnospiraceae</taxon>
        <taxon>Variimorphobacter</taxon>
    </lineage>
</organism>